<dbReference type="SUPFAM" id="SSF53474">
    <property type="entry name" value="alpha/beta-Hydrolases"/>
    <property type="match status" value="1"/>
</dbReference>
<gene>
    <name evidence="2" type="ORF">SAMN05421580_10162</name>
</gene>
<protein>
    <submittedName>
        <fullName evidence="2">Esterase/lipase superfamily enzyme</fullName>
    </submittedName>
</protein>
<dbReference type="STRING" id="453582.SAMN05421580_10162"/>
<dbReference type="PANTHER" id="PTHR36513:SF1">
    <property type="entry name" value="TRANSMEMBRANE PROTEIN"/>
    <property type="match status" value="1"/>
</dbReference>
<keyword evidence="1" id="KW-0732">Signal</keyword>
<dbReference type="AlphaFoldDB" id="A0A1N7IWI5"/>
<dbReference type="RefSeq" id="WP_076483050.1">
    <property type="nucleotide sequence ID" value="NZ_FTOG01000001.1"/>
</dbReference>
<feature type="signal peptide" evidence="1">
    <location>
        <begin position="1"/>
        <end position="19"/>
    </location>
</feature>
<dbReference type="InterPro" id="IPR029058">
    <property type="entry name" value="AB_hydrolase_fold"/>
</dbReference>
<feature type="chain" id="PRO_5012252909" evidence="1">
    <location>
        <begin position="20"/>
        <end position="556"/>
    </location>
</feature>
<reference evidence="3" key="1">
    <citation type="submission" date="2017-01" db="EMBL/GenBank/DDBJ databases">
        <authorList>
            <person name="Varghese N."/>
            <person name="Submissions S."/>
        </authorList>
    </citation>
    <scope>NUCLEOTIDE SEQUENCE [LARGE SCALE GENOMIC DNA]</scope>
    <source>
        <strain evidence="3">DSM 19945</strain>
    </source>
</reference>
<evidence type="ECO:0000256" key="1">
    <source>
        <dbReference type="SAM" id="SignalP"/>
    </source>
</evidence>
<sequence length="556" mass="59959">MRVLSIACAVFALQIGALAPALGQEAPSVASLEQVARFETLIESDPKAALDLAETILATQDDDNLRLIFARAALAAGEPARALTFLAPLASRLAAIDPRRTESFDLTAAAQDKLGDPQAALRARLAAYDTLEKRLGPENPALLMRLEALRPQVEALMPQILPQLEAMRAVLLESAKPAAKSLRAEGKPDAVTVWYGTNRAATGNPDPAQAYGSERGDLSVGKLVVTIPPNHLAGMIERPGGWVFTDHLDPNEHVVLAEIARMGREAFAAGCCGSEDRLLFVHGYNVSFHDGALRAAQLSYDLEFPGQTMYYSWPSKGSLYGYLSDANGVVSTRPAMEEFFEIATRGSGKLHVIAHSMGNRYTLEALETFLLRHPDRRLGQLVLAAPDVDRAEFLARFPVLRDHVEGVTLYASKHDLALKVSRQVNGGARLGDANDQVVTLDGLDTVDASRIEADSLGHSYFGDAPQILGDILGLVRLGWSADERCSVAPRAAVQGRLWEVEPDGCRVEAVRAAGDLLRIYGAQALAEAQHRLDAAPGDQVEFWQGVMAVVQTSLPQ</sequence>
<evidence type="ECO:0000313" key="2">
    <source>
        <dbReference type="EMBL" id="SIS41366.1"/>
    </source>
</evidence>
<dbReference type="InterPro" id="IPR010297">
    <property type="entry name" value="DUF900_hydrolase"/>
</dbReference>
<dbReference type="Proteomes" id="UP000186221">
    <property type="component" value="Unassembled WGS sequence"/>
</dbReference>
<dbReference type="Pfam" id="PF05990">
    <property type="entry name" value="DUF900"/>
    <property type="match status" value="1"/>
</dbReference>
<evidence type="ECO:0000313" key="3">
    <source>
        <dbReference type="Proteomes" id="UP000186221"/>
    </source>
</evidence>
<accession>A0A1N7IWI5</accession>
<dbReference type="PANTHER" id="PTHR36513">
    <property type="entry name" value="ABC TRANSMEMBRANE TYPE-1 DOMAIN-CONTAINING PROTEIN"/>
    <property type="match status" value="1"/>
</dbReference>
<dbReference type="EMBL" id="FTOG01000001">
    <property type="protein sequence ID" value="SIS41366.1"/>
    <property type="molecule type" value="Genomic_DNA"/>
</dbReference>
<organism evidence="2 3">
    <name type="scientific">Rhodobacter aestuarii</name>
    <dbReference type="NCBI Taxonomy" id="453582"/>
    <lineage>
        <taxon>Bacteria</taxon>
        <taxon>Pseudomonadati</taxon>
        <taxon>Pseudomonadota</taxon>
        <taxon>Alphaproteobacteria</taxon>
        <taxon>Rhodobacterales</taxon>
        <taxon>Rhodobacter group</taxon>
        <taxon>Rhodobacter</taxon>
    </lineage>
</organism>
<proteinExistence type="predicted"/>
<keyword evidence="3" id="KW-1185">Reference proteome</keyword>
<dbReference type="OrthoDB" id="9797755at2"/>
<name>A0A1N7IWI5_9RHOB</name>
<dbReference type="Gene3D" id="3.40.50.1820">
    <property type="entry name" value="alpha/beta hydrolase"/>
    <property type="match status" value="1"/>
</dbReference>